<dbReference type="Proteomes" id="UP001186104">
    <property type="component" value="Unassembled WGS sequence"/>
</dbReference>
<reference evidence="2 3" key="1">
    <citation type="submission" date="2023-10" db="EMBL/GenBank/DDBJ databases">
        <title>Development of a sustainable strategy for remediation of hydrocarbon-contaminated territories based on the waste exchange concept.</title>
        <authorList>
            <person name="Krivoruchko A."/>
        </authorList>
    </citation>
    <scope>NUCLEOTIDE SEQUENCE [LARGE SCALE GENOMIC DNA]</scope>
    <source>
        <strain evidence="2 3">IEGM 1327</strain>
    </source>
</reference>
<dbReference type="RefSeq" id="WP_317533209.1">
    <property type="nucleotide sequence ID" value="NZ_JAWLKF010000006.1"/>
</dbReference>
<name>A0ABU4D2L0_9NOCA</name>
<comment type="caution">
    <text evidence="2">The sequence shown here is derived from an EMBL/GenBank/DDBJ whole genome shotgun (WGS) entry which is preliminary data.</text>
</comment>
<evidence type="ECO:0000313" key="3">
    <source>
        <dbReference type="Proteomes" id="UP001186104"/>
    </source>
</evidence>
<protein>
    <recommendedName>
        <fullName evidence="4">Transposase</fullName>
    </recommendedName>
</protein>
<feature type="region of interest" description="Disordered" evidence="1">
    <location>
        <begin position="54"/>
        <end position="91"/>
    </location>
</feature>
<gene>
    <name evidence="2" type="ORF">R3P93_13340</name>
</gene>
<evidence type="ECO:0000313" key="2">
    <source>
        <dbReference type="EMBL" id="MDV6303544.1"/>
    </source>
</evidence>
<feature type="compositionally biased region" description="Low complexity" evidence="1">
    <location>
        <begin position="77"/>
        <end position="89"/>
    </location>
</feature>
<proteinExistence type="predicted"/>
<evidence type="ECO:0008006" key="4">
    <source>
        <dbReference type="Google" id="ProtNLM"/>
    </source>
</evidence>
<accession>A0ABU4D2L0</accession>
<keyword evidence="3" id="KW-1185">Reference proteome</keyword>
<organism evidence="2 3">
    <name type="scientific">Rhodococcus cerastii</name>
    <dbReference type="NCBI Taxonomy" id="908616"/>
    <lineage>
        <taxon>Bacteria</taxon>
        <taxon>Bacillati</taxon>
        <taxon>Actinomycetota</taxon>
        <taxon>Actinomycetes</taxon>
        <taxon>Mycobacteriales</taxon>
        <taxon>Nocardiaceae</taxon>
        <taxon>Rhodococcus</taxon>
    </lineage>
</organism>
<evidence type="ECO:0000256" key="1">
    <source>
        <dbReference type="SAM" id="MobiDB-lite"/>
    </source>
</evidence>
<sequence>MMRSKGIEATLDDITTAWTSVRQQVRDAGLQIGVAADQPARSQVPDHLWHREQAVRSSRTGTGPQVMATVRRRRPRSATPSSASPAWPADNITAVLRHHSRNPHRPVDLPHEA</sequence>
<dbReference type="EMBL" id="JAWLKF010000006">
    <property type="protein sequence ID" value="MDV6303544.1"/>
    <property type="molecule type" value="Genomic_DNA"/>
</dbReference>